<sequence>MLFVPIPFVVALLLILLLIALLRRGDEARGSRSFLALIALCAIHSVIVGLRWGYGIAELRYPLPILAACLPPLTFVSFRSLVRDERPSDRPDYVLYAAPPLLIIGLFFTWPILIDLVLIVLFIAYAIAILALGRSGPDALDEARFDDAVAAYRALRIAAAALCMSALFDLLVFIDFEWTKGTNAAALVSNANLLGLLLIGLTASVAGRSRAMPETTAPEPIVQPPPVLDSAADRDVLTRIDGMMRAEGLYRDANLNLSRLARRAGMPARQISGAVNRLTGSNVSQYVNDFRIAEACRLLAETDHTVTTIMFESGFQTKSNFNREFRRVTGLAPAAWRDEAKVRSRVGPAGTREARPPPRQSAATGDAR</sequence>
<dbReference type="SMART" id="SM00342">
    <property type="entry name" value="HTH_ARAC"/>
    <property type="match status" value="1"/>
</dbReference>
<comment type="caution">
    <text evidence="7">The sequence shown here is derived from an EMBL/GenBank/DDBJ whole genome shotgun (WGS) entry which is preliminary data.</text>
</comment>
<dbReference type="PANTHER" id="PTHR43280:SF29">
    <property type="entry name" value="ARAC-FAMILY TRANSCRIPTIONAL REGULATOR"/>
    <property type="match status" value="1"/>
</dbReference>
<reference evidence="7 8" key="1">
    <citation type="submission" date="2023-07" db="EMBL/GenBank/DDBJ databases">
        <title>Genomic Encyclopedia of Type Strains, Phase IV (KMG-IV): sequencing the most valuable type-strain genomes for metagenomic binning, comparative biology and taxonomic classification.</title>
        <authorList>
            <person name="Goeker M."/>
        </authorList>
    </citation>
    <scope>NUCLEOTIDE SEQUENCE [LARGE SCALE GENOMIC DNA]</scope>
    <source>
        <strain evidence="7 8">B6-8</strain>
    </source>
</reference>
<protein>
    <submittedName>
        <fullName evidence="7">AraC-like DNA-binding protein</fullName>
    </submittedName>
</protein>
<name>A0ABU0H2N2_9HYPH</name>
<feature type="transmembrane region" description="Helical" evidence="5">
    <location>
        <begin position="6"/>
        <end position="22"/>
    </location>
</feature>
<dbReference type="SUPFAM" id="SSF46689">
    <property type="entry name" value="Homeodomain-like"/>
    <property type="match status" value="1"/>
</dbReference>
<dbReference type="Gene3D" id="1.10.10.60">
    <property type="entry name" value="Homeodomain-like"/>
    <property type="match status" value="1"/>
</dbReference>
<dbReference type="EMBL" id="JAUSVO010000001">
    <property type="protein sequence ID" value="MDQ0436565.1"/>
    <property type="molecule type" value="Genomic_DNA"/>
</dbReference>
<keyword evidence="5" id="KW-1133">Transmembrane helix</keyword>
<accession>A0ABU0H2N2</accession>
<gene>
    <name evidence="7" type="ORF">QO014_000935</name>
</gene>
<dbReference type="InterPro" id="IPR009057">
    <property type="entry name" value="Homeodomain-like_sf"/>
</dbReference>
<feature type="transmembrane region" description="Helical" evidence="5">
    <location>
        <begin position="93"/>
        <end position="110"/>
    </location>
</feature>
<dbReference type="PROSITE" id="PS01124">
    <property type="entry name" value="HTH_ARAC_FAMILY_2"/>
    <property type="match status" value="1"/>
</dbReference>
<keyword evidence="2" id="KW-0238">DNA-binding</keyword>
<keyword evidence="5" id="KW-0472">Membrane</keyword>
<evidence type="ECO:0000313" key="8">
    <source>
        <dbReference type="Proteomes" id="UP001241603"/>
    </source>
</evidence>
<keyword evidence="5" id="KW-0812">Transmembrane</keyword>
<organism evidence="7 8">
    <name type="scientific">Kaistia dalseonensis</name>
    <dbReference type="NCBI Taxonomy" id="410840"/>
    <lineage>
        <taxon>Bacteria</taxon>
        <taxon>Pseudomonadati</taxon>
        <taxon>Pseudomonadota</taxon>
        <taxon>Alphaproteobacteria</taxon>
        <taxon>Hyphomicrobiales</taxon>
        <taxon>Kaistiaceae</taxon>
        <taxon>Kaistia</taxon>
    </lineage>
</organism>
<evidence type="ECO:0000256" key="1">
    <source>
        <dbReference type="ARBA" id="ARBA00023015"/>
    </source>
</evidence>
<evidence type="ECO:0000256" key="2">
    <source>
        <dbReference type="ARBA" id="ARBA00023125"/>
    </source>
</evidence>
<proteinExistence type="predicted"/>
<feature type="transmembrane region" description="Helical" evidence="5">
    <location>
        <begin position="34"/>
        <end position="55"/>
    </location>
</feature>
<feature type="transmembrane region" description="Helical" evidence="5">
    <location>
        <begin position="61"/>
        <end position="81"/>
    </location>
</feature>
<evidence type="ECO:0000256" key="4">
    <source>
        <dbReference type="SAM" id="MobiDB-lite"/>
    </source>
</evidence>
<evidence type="ECO:0000259" key="6">
    <source>
        <dbReference type="PROSITE" id="PS01124"/>
    </source>
</evidence>
<evidence type="ECO:0000313" key="7">
    <source>
        <dbReference type="EMBL" id="MDQ0436565.1"/>
    </source>
</evidence>
<dbReference type="Pfam" id="PF12833">
    <property type="entry name" value="HTH_18"/>
    <property type="match status" value="1"/>
</dbReference>
<feature type="region of interest" description="Disordered" evidence="4">
    <location>
        <begin position="339"/>
        <end position="368"/>
    </location>
</feature>
<keyword evidence="1" id="KW-0805">Transcription regulation</keyword>
<keyword evidence="3" id="KW-0804">Transcription</keyword>
<dbReference type="PANTHER" id="PTHR43280">
    <property type="entry name" value="ARAC-FAMILY TRANSCRIPTIONAL REGULATOR"/>
    <property type="match status" value="1"/>
</dbReference>
<evidence type="ECO:0000256" key="5">
    <source>
        <dbReference type="SAM" id="Phobius"/>
    </source>
</evidence>
<feature type="transmembrane region" description="Helical" evidence="5">
    <location>
        <begin position="186"/>
        <end position="206"/>
    </location>
</feature>
<dbReference type="RefSeq" id="WP_266347461.1">
    <property type="nucleotide sequence ID" value="NZ_JAPKNG010000001.1"/>
</dbReference>
<dbReference type="Proteomes" id="UP001241603">
    <property type="component" value="Unassembled WGS sequence"/>
</dbReference>
<feature type="transmembrane region" description="Helical" evidence="5">
    <location>
        <begin position="116"/>
        <end position="133"/>
    </location>
</feature>
<feature type="domain" description="HTH araC/xylS-type" evidence="6">
    <location>
        <begin position="234"/>
        <end position="339"/>
    </location>
</feature>
<dbReference type="InterPro" id="IPR018060">
    <property type="entry name" value="HTH_AraC"/>
</dbReference>
<evidence type="ECO:0000256" key="3">
    <source>
        <dbReference type="ARBA" id="ARBA00023163"/>
    </source>
</evidence>
<feature type="transmembrane region" description="Helical" evidence="5">
    <location>
        <begin position="154"/>
        <end position="174"/>
    </location>
</feature>
<keyword evidence="8" id="KW-1185">Reference proteome</keyword>